<evidence type="ECO:0000313" key="4">
    <source>
        <dbReference type="Proteomes" id="UP000055060"/>
    </source>
</evidence>
<dbReference type="Proteomes" id="UP000055060">
    <property type="component" value="Unassembled WGS sequence"/>
</dbReference>
<dbReference type="Pfam" id="PF14885">
    <property type="entry name" value="GHL15"/>
    <property type="match status" value="1"/>
</dbReference>
<evidence type="ECO:0000256" key="1">
    <source>
        <dbReference type="SAM" id="MobiDB-lite"/>
    </source>
</evidence>
<feature type="signal peptide" evidence="2">
    <location>
        <begin position="1"/>
        <end position="21"/>
    </location>
</feature>
<dbReference type="RefSeq" id="WP_075073749.1">
    <property type="nucleotide sequence ID" value="NZ_DF967972.1"/>
</dbReference>
<feature type="chain" id="PRO_5006632941" evidence="2">
    <location>
        <begin position="22"/>
        <end position="403"/>
    </location>
</feature>
<evidence type="ECO:0000256" key="2">
    <source>
        <dbReference type="SAM" id="SignalP"/>
    </source>
</evidence>
<evidence type="ECO:0000313" key="3">
    <source>
        <dbReference type="EMBL" id="GAP14496.1"/>
    </source>
</evidence>
<dbReference type="Gene3D" id="3.20.20.70">
    <property type="entry name" value="Aldolase class I"/>
    <property type="match status" value="1"/>
</dbReference>
<feature type="compositionally biased region" description="Pro residues" evidence="1">
    <location>
        <begin position="47"/>
        <end position="58"/>
    </location>
</feature>
<dbReference type="AlphaFoldDB" id="A0A0S7BH77"/>
<keyword evidence="2" id="KW-0732">Signal</keyword>
<reference evidence="3" key="1">
    <citation type="submission" date="2015-07" db="EMBL/GenBank/DDBJ databases">
        <title>Draft Genome Sequences of Anaerolinea thermolimosa IMO-1, Bellilinea caldifistulae GOMI-1, Leptolinea tardivitalis YMTK-2, Levilinea saccharolytica KIBI-1,Longilinea arvoryzae KOME-1, Previously Described as Members of the Anaerolineaceae (Chloroflexi).</title>
        <authorList>
            <person name="Sekiguchi Y."/>
            <person name="Ohashi A."/>
            <person name="Matsuura N."/>
            <person name="Tourlousse M.D."/>
        </authorList>
    </citation>
    <scope>NUCLEOTIDE SEQUENCE [LARGE SCALE GENOMIC DNA]</scope>
    <source>
        <strain evidence="3">KOME-1</strain>
    </source>
</reference>
<dbReference type="PROSITE" id="PS51257">
    <property type="entry name" value="PROKAR_LIPOPROTEIN"/>
    <property type="match status" value="1"/>
</dbReference>
<proteinExistence type="predicted"/>
<gene>
    <name evidence="3" type="ORF">LARV_02267</name>
</gene>
<dbReference type="InterPro" id="IPR029455">
    <property type="entry name" value="GHL15"/>
</dbReference>
<organism evidence="3">
    <name type="scientific">Longilinea arvoryzae</name>
    <dbReference type="NCBI Taxonomy" id="360412"/>
    <lineage>
        <taxon>Bacteria</taxon>
        <taxon>Bacillati</taxon>
        <taxon>Chloroflexota</taxon>
        <taxon>Anaerolineae</taxon>
        <taxon>Anaerolineales</taxon>
        <taxon>Anaerolineaceae</taxon>
        <taxon>Longilinea</taxon>
    </lineage>
</organism>
<dbReference type="STRING" id="360412.LARV_02267"/>
<dbReference type="SUPFAM" id="SSF51445">
    <property type="entry name" value="(Trans)glycosidases"/>
    <property type="match status" value="1"/>
</dbReference>
<keyword evidence="4" id="KW-1185">Reference proteome</keyword>
<sequence length="403" mass="45748">MRRLRLFIASFLLCCWLAGCARSTGRIPTPVISPVPTQPPTQTAVPEPSPTPVAAPDPTPEDAPAIQAQTRLAWFYKPPRSGNLAAIAHGYQFFILTRMDERERDALRGLGVEAPILQYLLFDEVQDPGSCLEQPNHNQVAEETGDFCELRQQHADWFLRDAEGNVLSNDDGYRLMNPGNPAWQAYWLERARNSQENLGWQGVFLDNVEASLEKRRQYGSVPVDYPDDASYQAAIEENLRFLYTTYFQPEGRLLYANIIALEDREVWFRYLQYLDGAMIEDFAAGWNGEYSNVYEWEAQLELAEQTQARGKQILLVSQGDEFDHARETYSFASYLLINNGNAFFRYSNAAAYNENWSYENTSLQLGAALGARYPVGSTWVRDFERGQVWVDPNAHTAGIEPSP</sequence>
<dbReference type="GO" id="GO:0016787">
    <property type="term" value="F:hydrolase activity"/>
    <property type="evidence" value="ECO:0007669"/>
    <property type="project" value="UniProtKB-KW"/>
</dbReference>
<protein>
    <submittedName>
        <fullName evidence="3">Glycoside-hydrolase family GH114</fullName>
    </submittedName>
</protein>
<feature type="region of interest" description="Disordered" evidence="1">
    <location>
        <begin position="29"/>
        <end position="60"/>
    </location>
</feature>
<dbReference type="InterPro" id="IPR017853">
    <property type="entry name" value="GH"/>
</dbReference>
<dbReference type="EMBL" id="DF967972">
    <property type="protein sequence ID" value="GAP14496.1"/>
    <property type="molecule type" value="Genomic_DNA"/>
</dbReference>
<name>A0A0S7BH77_9CHLR</name>
<accession>A0A0S7BH77</accession>
<dbReference type="InterPro" id="IPR013785">
    <property type="entry name" value="Aldolase_TIM"/>
</dbReference>
<keyword evidence="3" id="KW-0378">Hydrolase</keyword>
<dbReference type="OrthoDB" id="146626at2"/>